<dbReference type="GO" id="GO:0005525">
    <property type="term" value="F:GTP binding"/>
    <property type="evidence" value="ECO:0007669"/>
    <property type="project" value="UniProtKB-KW"/>
</dbReference>
<dbReference type="AlphaFoldDB" id="A0AAV7HYY1"/>
<dbReference type="FunFam" id="3.40.50.300:FF:000886">
    <property type="entry name" value="Putative GTP-binding protein 6"/>
    <property type="match status" value="1"/>
</dbReference>
<dbReference type="InterPro" id="IPR027417">
    <property type="entry name" value="P-loop_NTPase"/>
</dbReference>
<evidence type="ECO:0000313" key="7">
    <source>
        <dbReference type="Proteomes" id="UP000826195"/>
    </source>
</evidence>
<evidence type="ECO:0000256" key="4">
    <source>
        <dbReference type="ARBA" id="ARBA00023134"/>
    </source>
</evidence>
<keyword evidence="3" id="KW-0460">Magnesium</keyword>
<name>A0AAV7HYY1_COTGL</name>
<dbReference type="EMBL" id="JAHXZJ010002609">
    <property type="protein sequence ID" value="KAH0540437.1"/>
    <property type="molecule type" value="Genomic_DNA"/>
</dbReference>
<dbReference type="Gene3D" id="3.40.50.11060">
    <property type="entry name" value="GTPase HflX, N-terminal domain"/>
    <property type="match status" value="1"/>
</dbReference>
<feature type="domain" description="Hflx-type G" evidence="5">
    <location>
        <begin position="261"/>
        <end position="425"/>
    </location>
</feature>
<dbReference type="PROSITE" id="PS51705">
    <property type="entry name" value="G_HFLX"/>
    <property type="match status" value="1"/>
</dbReference>
<keyword evidence="2" id="KW-0547">Nucleotide-binding</keyword>
<evidence type="ECO:0000313" key="6">
    <source>
        <dbReference type="EMBL" id="KAH0540437.1"/>
    </source>
</evidence>
<dbReference type="Pfam" id="PF01926">
    <property type="entry name" value="MMR_HSR1"/>
    <property type="match status" value="1"/>
</dbReference>
<dbReference type="SUPFAM" id="SSF52540">
    <property type="entry name" value="P-loop containing nucleoside triphosphate hydrolases"/>
    <property type="match status" value="1"/>
</dbReference>
<proteinExistence type="predicted"/>
<dbReference type="InterPro" id="IPR016496">
    <property type="entry name" value="GTPase_HflX"/>
</dbReference>
<accession>A0AAV7HYY1</accession>
<dbReference type="PANTHER" id="PTHR10229:SF0">
    <property type="entry name" value="GTP-BINDING PROTEIN 6-RELATED"/>
    <property type="match status" value="1"/>
</dbReference>
<sequence length="495" mass="56693">MHLFKNIRYTSQFILSNYKKFRSNICNNNLTSLCVKRFLHAYEDESVNEDPSINTEYAELSNEYLNPAQNGHGVLVLQPFIKWGTDKKRNTKPELQLAEAEALIRTLPRWTVVDSLCISLMTLKKKKLLGKGNLKMLEERVKQNSRITAVFVSMNLLRPVQIHQLENVLGVPVYDRYSIVIQIFREHSKTPEAKLQVALAELPYIWKKITWLNEDSEGRINLSEKRKFVLHARESKLRTALNKLKEHRKLIRNNRISKKIPTVAIVGYTNAGKTCLIRALSNDKSLVPQNKLFATLDTTAHEGLLPCRLKVLYIDTIGFIQDIPEGLIEPFVATFEDAIIADVIVHVYDASHPDKKAQIDHVRQTLDNIMTELEIPNKPIIEIANKCDIAPKGSVPDDVTVISALKLTGIDLLRRQIEKHILEVTGRKSLKIRVLAGSNIAAWLYKETTVTDSEADYDNPQYMFITSLVTEEQMHRFKKFIKQQAANRETLFSNK</sequence>
<gene>
    <name evidence="6" type="ORF">KQX54_017351</name>
</gene>
<dbReference type="NCBIfam" id="TIGR03156">
    <property type="entry name" value="GTP_HflX"/>
    <property type="match status" value="1"/>
</dbReference>
<keyword evidence="7" id="KW-1185">Reference proteome</keyword>
<reference evidence="6 7" key="1">
    <citation type="journal article" date="2021" name="J. Hered.">
        <title>A chromosome-level genome assembly of the parasitoid wasp, Cotesia glomerata (Hymenoptera: Braconidae).</title>
        <authorList>
            <person name="Pinto B.J."/>
            <person name="Weis J.J."/>
            <person name="Gamble T."/>
            <person name="Ode P.J."/>
            <person name="Paul R."/>
            <person name="Zaspel J.M."/>
        </authorList>
    </citation>
    <scope>NUCLEOTIDE SEQUENCE [LARGE SCALE GENOMIC DNA]</scope>
    <source>
        <strain evidence="6">CgM1</strain>
    </source>
</reference>
<evidence type="ECO:0000259" key="5">
    <source>
        <dbReference type="PROSITE" id="PS51705"/>
    </source>
</evidence>
<dbReference type="InterPro" id="IPR042108">
    <property type="entry name" value="GTPase_HflX_N_sf"/>
</dbReference>
<dbReference type="GO" id="GO:0005737">
    <property type="term" value="C:cytoplasm"/>
    <property type="evidence" value="ECO:0007669"/>
    <property type="project" value="TreeGrafter"/>
</dbReference>
<keyword evidence="4" id="KW-0342">GTP-binding</keyword>
<evidence type="ECO:0000256" key="2">
    <source>
        <dbReference type="ARBA" id="ARBA00022741"/>
    </source>
</evidence>
<dbReference type="Gene3D" id="3.40.50.300">
    <property type="entry name" value="P-loop containing nucleotide triphosphate hydrolases"/>
    <property type="match status" value="1"/>
</dbReference>
<dbReference type="Pfam" id="PF13167">
    <property type="entry name" value="GTP-bdg_N"/>
    <property type="match status" value="1"/>
</dbReference>
<dbReference type="Proteomes" id="UP000826195">
    <property type="component" value="Unassembled WGS sequence"/>
</dbReference>
<dbReference type="CDD" id="cd01878">
    <property type="entry name" value="HflX"/>
    <property type="match status" value="1"/>
</dbReference>
<dbReference type="GO" id="GO:0046872">
    <property type="term" value="F:metal ion binding"/>
    <property type="evidence" value="ECO:0007669"/>
    <property type="project" value="UniProtKB-KW"/>
</dbReference>
<dbReference type="GO" id="GO:0043022">
    <property type="term" value="F:ribosome binding"/>
    <property type="evidence" value="ECO:0007669"/>
    <property type="project" value="TreeGrafter"/>
</dbReference>
<keyword evidence="1" id="KW-0479">Metal-binding</keyword>
<dbReference type="InterPro" id="IPR006073">
    <property type="entry name" value="GTP-bd"/>
</dbReference>
<dbReference type="InterPro" id="IPR025121">
    <property type="entry name" value="GTPase_HflX_N"/>
</dbReference>
<protein>
    <recommendedName>
        <fullName evidence="5">Hflx-type G domain-containing protein</fullName>
    </recommendedName>
</protein>
<evidence type="ECO:0000256" key="1">
    <source>
        <dbReference type="ARBA" id="ARBA00022723"/>
    </source>
</evidence>
<dbReference type="PANTHER" id="PTHR10229">
    <property type="entry name" value="GTP-BINDING PROTEIN HFLX"/>
    <property type="match status" value="1"/>
</dbReference>
<dbReference type="InterPro" id="IPR030394">
    <property type="entry name" value="G_HFLX_dom"/>
</dbReference>
<evidence type="ECO:0000256" key="3">
    <source>
        <dbReference type="ARBA" id="ARBA00022842"/>
    </source>
</evidence>
<comment type="caution">
    <text evidence="6">The sequence shown here is derived from an EMBL/GenBank/DDBJ whole genome shotgun (WGS) entry which is preliminary data.</text>
</comment>
<organism evidence="6 7">
    <name type="scientific">Cotesia glomerata</name>
    <name type="common">Lepidopteran parasitic wasp</name>
    <name type="synonym">Apanteles glomeratus</name>
    <dbReference type="NCBI Taxonomy" id="32391"/>
    <lineage>
        <taxon>Eukaryota</taxon>
        <taxon>Metazoa</taxon>
        <taxon>Ecdysozoa</taxon>
        <taxon>Arthropoda</taxon>
        <taxon>Hexapoda</taxon>
        <taxon>Insecta</taxon>
        <taxon>Pterygota</taxon>
        <taxon>Neoptera</taxon>
        <taxon>Endopterygota</taxon>
        <taxon>Hymenoptera</taxon>
        <taxon>Apocrita</taxon>
        <taxon>Ichneumonoidea</taxon>
        <taxon>Braconidae</taxon>
        <taxon>Microgastrinae</taxon>
        <taxon>Cotesia</taxon>
    </lineage>
</organism>